<protein>
    <recommendedName>
        <fullName evidence="10">PX domain-containing protein</fullName>
    </recommendedName>
</protein>
<feature type="region of interest" description="Disordered" evidence="9">
    <location>
        <begin position="445"/>
        <end position="469"/>
    </location>
</feature>
<feature type="region of interest" description="Disordered" evidence="9">
    <location>
        <begin position="1"/>
        <end position="69"/>
    </location>
</feature>
<evidence type="ECO:0000256" key="6">
    <source>
        <dbReference type="ARBA" id="ARBA00023006"/>
    </source>
</evidence>
<dbReference type="PANTHER" id="PTHR46979">
    <property type="entry name" value="SORTING NEXIN-41"/>
    <property type="match status" value="1"/>
</dbReference>
<evidence type="ECO:0000259" key="10">
    <source>
        <dbReference type="PROSITE" id="PS50195"/>
    </source>
</evidence>
<dbReference type="InterPro" id="IPR001683">
    <property type="entry name" value="PX_dom"/>
</dbReference>
<reference evidence="11" key="1">
    <citation type="journal article" date="2021" name="Open Biol.">
        <title>Shared evolutionary footprints suggest mitochondrial oxidative damage underlies multiple complex I losses in fungi.</title>
        <authorList>
            <person name="Schikora-Tamarit M.A."/>
            <person name="Marcet-Houben M."/>
            <person name="Nosek J."/>
            <person name="Gabaldon T."/>
        </authorList>
    </citation>
    <scope>NUCLEOTIDE SEQUENCE</scope>
    <source>
        <strain evidence="11">CBS6341</strain>
    </source>
</reference>
<feature type="compositionally biased region" description="Basic and acidic residues" evidence="9">
    <location>
        <begin position="42"/>
        <end position="55"/>
    </location>
</feature>
<dbReference type="EMBL" id="JAEUBF010001392">
    <property type="protein sequence ID" value="KAH3667033.1"/>
    <property type="molecule type" value="Genomic_DNA"/>
</dbReference>
<dbReference type="GO" id="GO:0042147">
    <property type="term" value="P:retrograde transport, endosome to Golgi"/>
    <property type="evidence" value="ECO:0007669"/>
    <property type="project" value="InterPro"/>
</dbReference>
<accession>A0A9P8P7L6</accession>
<evidence type="ECO:0000256" key="2">
    <source>
        <dbReference type="ARBA" id="ARBA00010883"/>
    </source>
</evidence>
<dbReference type="PROSITE" id="PS50195">
    <property type="entry name" value="PX"/>
    <property type="match status" value="1"/>
</dbReference>
<dbReference type="SUPFAM" id="SSF64268">
    <property type="entry name" value="PX domain"/>
    <property type="match status" value="1"/>
</dbReference>
<name>A0A9P8P7L6_9ASCO</name>
<evidence type="ECO:0000256" key="8">
    <source>
        <dbReference type="ARBA" id="ARBA00023136"/>
    </source>
</evidence>
<evidence type="ECO:0000256" key="7">
    <source>
        <dbReference type="ARBA" id="ARBA00023121"/>
    </source>
</evidence>
<evidence type="ECO:0000256" key="1">
    <source>
        <dbReference type="ARBA" id="ARBA00004481"/>
    </source>
</evidence>
<keyword evidence="8" id="KW-0472">Membrane</keyword>
<evidence type="ECO:0000313" key="12">
    <source>
        <dbReference type="Proteomes" id="UP000769528"/>
    </source>
</evidence>
<comment type="caution">
    <text evidence="11">The sequence shown here is derived from an EMBL/GenBank/DDBJ whole genome shotgun (WGS) entry which is preliminary data.</text>
</comment>
<dbReference type="GO" id="GO:0015031">
    <property type="term" value="P:protein transport"/>
    <property type="evidence" value="ECO:0007669"/>
    <property type="project" value="UniProtKB-KW"/>
</dbReference>
<keyword evidence="7" id="KW-0446">Lipid-binding</keyword>
<feature type="domain" description="PX" evidence="10">
    <location>
        <begin position="99"/>
        <end position="219"/>
    </location>
</feature>
<feature type="compositionally biased region" description="Polar residues" evidence="9">
    <location>
        <begin position="445"/>
        <end position="461"/>
    </location>
</feature>
<dbReference type="Pfam" id="PF00787">
    <property type="entry name" value="PX"/>
    <property type="match status" value="1"/>
</dbReference>
<dbReference type="InterPro" id="IPR027267">
    <property type="entry name" value="AH/BAR_dom_sf"/>
</dbReference>
<dbReference type="PANTHER" id="PTHR46979:SF2">
    <property type="entry name" value="SORTING NEXIN-41"/>
    <property type="match status" value="1"/>
</dbReference>
<proteinExistence type="inferred from homology"/>
<comment type="subcellular location">
    <subcellularLocation>
        <location evidence="1">Endosome membrane</location>
        <topology evidence="1">Peripheral membrane protein</topology>
    </subcellularLocation>
</comment>
<evidence type="ECO:0000256" key="4">
    <source>
        <dbReference type="ARBA" id="ARBA00022753"/>
    </source>
</evidence>
<dbReference type="InterPro" id="IPR051079">
    <property type="entry name" value="Sorting_Nexin_Autophagy"/>
</dbReference>
<dbReference type="AlphaFoldDB" id="A0A9P8P7L6"/>
<keyword evidence="12" id="KW-1185">Reference proteome</keyword>
<dbReference type="Gene3D" id="1.20.1270.60">
    <property type="entry name" value="Arfaptin homology (AH) domain/BAR domain"/>
    <property type="match status" value="1"/>
</dbReference>
<dbReference type="OrthoDB" id="289314at2759"/>
<keyword evidence="5" id="KW-0653">Protein transport</keyword>
<keyword evidence="3" id="KW-0813">Transport</keyword>
<feature type="compositionally biased region" description="Acidic residues" evidence="9">
    <location>
        <begin position="18"/>
        <end position="33"/>
    </location>
</feature>
<reference evidence="11" key="2">
    <citation type="submission" date="2021-01" db="EMBL/GenBank/DDBJ databases">
        <authorList>
            <person name="Schikora-Tamarit M.A."/>
        </authorList>
    </citation>
    <scope>NUCLEOTIDE SEQUENCE</scope>
    <source>
        <strain evidence="11">CBS6341</strain>
    </source>
</reference>
<gene>
    <name evidence="11" type="ORF">WICMUC_005380</name>
</gene>
<dbReference type="InterPro" id="IPR036871">
    <property type="entry name" value="PX_dom_sf"/>
</dbReference>
<sequence length="574" mass="65936">MAQQENKHQSPQSINPDQIEDEFTDLPLDEDNGDSNQLNAHEATEREAETDKSSDIVKGNNGESRPFENKKVLNTTIAYDPYAYEPESKQSEFQHQPPNLQDINIEIIDAGKSQETTSKGYIVYTIKFQERLVRRRYSEFESLRKSLVRLFPTKIIPPIPEKHSITEFAIISTKNKEDQELIEHRRRMMAIFLKRCLKIERIANDPVFQNFLDPNSNWGELLNSPPLSQLPKNSLQSDPIDPVNNSTAAHSYLPIPTNSVVLVRNSPDDKYFENIENQAREYEGVISGGIEKGNKRLSKHWFDLSSEFSELGSEFNSFSLQETKDLALYLEKFGQTYDSLYSSTATLSKSLLYQFNEPLAESVQFGSIVKELLKFRTLKSLQLDITSRTLKAKINNLKLLEKAEEESNRLSKAIEANQNKAGHINFDRKLAAQEESDRLHSSLINNGEQENLASSKDSITPLTPKKSSSKFKIPGLSKISSYIKESIENDPEVSRQHNIIKYKEDLNQLRQTYSVAVKDDKKATEAIKEELEKFQITKQHDLNEMILSYTNCILNWSRKNLEFWEEAKEEIQNI</sequence>
<dbReference type="Gene3D" id="3.30.1520.10">
    <property type="entry name" value="Phox-like domain"/>
    <property type="match status" value="1"/>
</dbReference>
<dbReference type="GO" id="GO:0010008">
    <property type="term" value="C:endosome membrane"/>
    <property type="evidence" value="ECO:0007669"/>
    <property type="project" value="UniProtKB-SubCell"/>
</dbReference>
<dbReference type="GO" id="GO:0006914">
    <property type="term" value="P:autophagy"/>
    <property type="evidence" value="ECO:0007669"/>
    <property type="project" value="UniProtKB-KW"/>
</dbReference>
<dbReference type="InterPro" id="IPR044106">
    <property type="entry name" value="PX_Snx41/Atg20"/>
</dbReference>
<dbReference type="GO" id="GO:0005829">
    <property type="term" value="C:cytosol"/>
    <property type="evidence" value="ECO:0007669"/>
    <property type="project" value="GOC"/>
</dbReference>
<dbReference type="GO" id="GO:0032266">
    <property type="term" value="F:phosphatidylinositol-3-phosphate binding"/>
    <property type="evidence" value="ECO:0007669"/>
    <property type="project" value="UniProtKB-ARBA"/>
</dbReference>
<evidence type="ECO:0000256" key="5">
    <source>
        <dbReference type="ARBA" id="ARBA00022927"/>
    </source>
</evidence>
<evidence type="ECO:0000313" key="11">
    <source>
        <dbReference type="EMBL" id="KAH3667033.1"/>
    </source>
</evidence>
<dbReference type="SMART" id="SM00312">
    <property type="entry name" value="PX"/>
    <property type="match status" value="1"/>
</dbReference>
<evidence type="ECO:0000256" key="3">
    <source>
        <dbReference type="ARBA" id="ARBA00022448"/>
    </source>
</evidence>
<evidence type="ECO:0000256" key="9">
    <source>
        <dbReference type="SAM" id="MobiDB-lite"/>
    </source>
</evidence>
<organism evidence="11 12">
    <name type="scientific">Wickerhamomyces mucosus</name>
    <dbReference type="NCBI Taxonomy" id="1378264"/>
    <lineage>
        <taxon>Eukaryota</taxon>
        <taxon>Fungi</taxon>
        <taxon>Dikarya</taxon>
        <taxon>Ascomycota</taxon>
        <taxon>Saccharomycotina</taxon>
        <taxon>Saccharomycetes</taxon>
        <taxon>Phaffomycetales</taxon>
        <taxon>Wickerhamomycetaceae</taxon>
        <taxon>Wickerhamomyces</taxon>
    </lineage>
</organism>
<dbReference type="Proteomes" id="UP000769528">
    <property type="component" value="Unassembled WGS sequence"/>
</dbReference>
<comment type="similarity">
    <text evidence="2">Belongs to the sorting nexin family.</text>
</comment>
<keyword evidence="6" id="KW-0072">Autophagy</keyword>
<dbReference type="CDD" id="cd06867">
    <property type="entry name" value="PX_SNX41_42"/>
    <property type="match status" value="1"/>
</dbReference>
<keyword evidence="4" id="KW-0967">Endosome</keyword>